<accession>A0A9P5HCA5</accession>
<evidence type="ECO:0000313" key="3">
    <source>
        <dbReference type="Proteomes" id="UP000722485"/>
    </source>
</evidence>
<dbReference type="AlphaFoldDB" id="A0A9P5HCA5"/>
<dbReference type="Pfam" id="PF26639">
    <property type="entry name" value="Het-6_barrel"/>
    <property type="match status" value="1"/>
</dbReference>
<name>A0A9P5HCA5_9HYPO</name>
<evidence type="ECO:0000313" key="2">
    <source>
        <dbReference type="EMBL" id="KAF7553517.1"/>
    </source>
</evidence>
<dbReference type="EMBL" id="JAANBB010000044">
    <property type="protein sequence ID" value="KAF7553517.1"/>
    <property type="molecule type" value="Genomic_DNA"/>
</dbReference>
<protein>
    <recommendedName>
        <fullName evidence="1">Heterokaryon incompatibility domain-containing protein</fullName>
    </recommendedName>
</protein>
<comment type="caution">
    <text evidence="2">The sequence shown here is derived from an EMBL/GenBank/DDBJ whole genome shotgun (WGS) entry which is preliminary data.</text>
</comment>
<dbReference type="OrthoDB" id="2157530at2759"/>
<dbReference type="Proteomes" id="UP000722485">
    <property type="component" value="Unassembled WGS sequence"/>
</dbReference>
<dbReference type="InterPro" id="IPR052895">
    <property type="entry name" value="HetReg/Transcr_Mod"/>
</dbReference>
<dbReference type="PANTHER" id="PTHR24148:SF73">
    <property type="entry name" value="HET DOMAIN PROTEIN (AFU_ORTHOLOGUE AFUA_8G01020)"/>
    <property type="match status" value="1"/>
</dbReference>
<organism evidence="2 3">
    <name type="scientific">Cylindrodendrum hubeiense</name>
    <dbReference type="NCBI Taxonomy" id="595255"/>
    <lineage>
        <taxon>Eukaryota</taxon>
        <taxon>Fungi</taxon>
        <taxon>Dikarya</taxon>
        <taxon>Ascomycota</taxon>
        <taxon>Pezizomycotina</taxon>
        <taxon>Sordariomycetes</taxon>
        <taxon>Hypocreomycetidae</taxon>
        <taxon>Hypocreales</taxon>
        <taxon>Nectriaceae</taxon>
        <taxon>Cylindrodendrum</taxon>
    </lineage>
</organism>
<keyword evidence="3" id="KW-1185">Reference proteome</keyword>
<reference evidence="2" key="1">
    <citation type="submission" date="2020-03" db="EMBL/GenBank/DDBJ databases">
        <title>Draft Genome Sequence of Cylindrodendrum hubeiense.</title>
        <authorList>
            <person name="Buettner E."/>
            <person name="Kellner H."/>
        </authorList>
    </citation>
    <scope>NUCLEOTIDE SEQUENCE</scope>
    <source>
        <strain evidence="2">IHI 201604</strain>
    </source>
</reference>
<proteinExistence type="predicted"/>
<dbReference type="PANTHER" id="PTHR24148">
    <property type="entry name" value="ANKYRIN REPEAT DOMAIN-CONTAINING PROTEIN 39 HOMOLOG-RELATED"/>
    <property type="match status" value="1"/>
</dbReference>
<evidence type="ECO:0000259" key="1">
    <source>
        <dbReference type="Pfam" id="PF06985"/>
    </source>
</evidence>
<dbReference type="Pfam" id="PF06985">
    <property type="entry name" value="HET"/>
    <property type="match status" value="1"/>
</dbReference>
<dbReference type="InterPro" id="IPR010730">
    <property type="entry name" value="HET"/>
</dbReference>
<sequence length="620" mass="70123">MTERYDYEYLETGCIRVLRLLSVTPKITFQFECVSLDSNPTYQTLSYTWGNPVFTKRIFIRNQFLDITPSLHECLQNLGAYIGTRIWIDALCINQIDDEEKSRQVQAMDRVYRQAAKVVIWLGSPADDSDQALKGAETYGKAAFDAGILNLGPDQLNSWDDVSEDTELGTTKKALLKLMSKAADSEGDDNRVDERFPRLAFAKLTHRSYFTRVWVKQEITLARDTAVLCGTQATTVEHLHALVLFYGMLQPWEIGEWRAGQSTRIPGPFSEQQLMAVNSPWDLLKTATGSDAIGFVLSGRKRYRTKGPDTLYQLLQSSYVRQSRMVLLCKDPRDKIFGMAGIARDMNELGLKVDYKSDVKEVYEATARALLRQGNVDMLRWSRTGEITSPSWVPNWELPVHAGWSEDTGNPLFKATGGKYQPKSKDTDTVTPGSIRLQGVLVDTITDLGSVWRADPDKSFDQSAFTIMVQELFRFLERPRYPEDQQQAILCRIPIGDKELPESSPFFVRATERSEEQFSALISRAMDSDMMAATYSYQTCMGYNYMARPVISEKGFVGLGPSNVQPGDVIVLLFGGSTPFILRPRVDHQGYLVVGETYIHGIMDGEFPYDEESVTMFDLW</sequence>
<feature type="domain" description="Heterokaryon incompatibility" evidence="1">
    <location>
        <begin position="42"/>
        <end position="218"/>
    </location>
</feature>
<gene>
    <name evidence="2" type="ORF">G7Z17_g3572</name>
</gene>